<dbReference type="Gene3D" id="3.40.50.1820">
    <property type="entry name" value="alpha/beta hydrolase"/>
    <property type="match status" value="1"/>
</dbReference>
<sequence>MALAWTEREVAAGTGPKALQGTLVVPNGVTPVPGVLILAGSGPVDRDGNLPGARNESLKLLAYGLAERGVASLRADKRGIGASRAAGWQEEELRFNSYVADAIAWLAVLRGEPRIARVSLLGHSEGALLATLAAQRTEVAGLVLVAGAGEPAGRVIERQLAATGVPEALQDASRRIIAALKAGRTVSDVPAELAPLFRPSVQPYLASWLSLDPAAELAQVRTPVLIVQGTTDLQIGMDDARRLAAARPGAELFLIEGMNHVLKRAPPDRAANLTTYADPSLPLAPELVATIGAFLDR</sequence>
<proteinExistence type="predicted"/>
<dbReference type="Pfam" id="PF12146">
    <property type="entry name" value="Hydrolase_4"/>
    <property type="match status" value="1"/>
</dbReference>
<accession>A0A2S2CW45</accession>
<dbReference type="SUPFAM" id="SSF53474">
    <property type="entry name" value="alpha/beta-Hydrolases"/>
    <property type="match status" value="1"/>
</dbReference>
<keyword evidence="2" id="KW-0378">Hydrolase</keyword>
<feature type="domain" description="Serine aminopeptidase S33" evidence="1">
    <location>
        <begin position="61"/>
        <end position="261"/>
    </location>
</feature>
<dbReference type="KEGG" id="azz:DEW08_20950"/>
<dbReference type="InterPro" id="IPR029058">
    <property type="entry name" value="AB_hydrolase_fold"/>
</dbReference>
<evidence type="ECO:0000313" key="3">
    <source>
        <dbReference type="Proteomes" id="UP000245629"/>
    </source>
</evidence>
<dbReference type="OrthoDB" id="9809549at2"/>
<dbReference type="PANTHER" id="PTHR43265:SF1">
    <property type="entry name" value="ESTERASE ESTD"/>
    <property type="match status" value="1"/>
</dbReference>
<dbReference type="GO" id="GO:0052689">
    <property type="term" value="F:carboxylic ester hydrolase activity"/>
    <property type="evidence" value="ECO:0007669"/>
    <property type="project" value="TreeGrafter"/>
</dbReference>
<dbReference type="PANTHER" id="PTHR43265">
    <property type="entry name" value="ESTERASE ESTD"/>
    <property type="match status" value="1"/>
</dbReference>
<keyword evidence="3" id="KW-1185">Reference proteome</keyword>
<evidence type="ECO:0000259" key="1">
    <source>
        <dbReference type="Pfam" id="PF12146"/>
    </source>
</evidence>
<dbReference type="Proteomes" id="UP000245629">
    <property type="component" value="Chromosome 4"/>
</dbReference>
<dbReference type="InterPro" id="IPR053145">
    <property type="entry name" value="AB_hydrolase_Est10"/>
</dbReference>
<dbReference type="AlphaFoldDB" id="A0A2S2CW45"/>
<name>A0A2S2CW45_9PROT</name>
<protein>
    <submittedName>
        <fullName evidence="2">Alpha/beta hydrolase</fullName>
    </submittedName>
</protein>
<dbReference type="InterPro" id="IPR022742">
    <property type="entry name" value="Hydrolase_4"/>
</dbReference>
<dbReference type="EMBL" id="CP029355">
    <property type="protein sequence ID" value="AWK88630.1"/>
    <property type="molecule type" value="Genomic_DNA"/>
</dbReference>
<reference evidence="3" key="1">
    <citation type="submission" date="2018-05" db="EMBL/GenBank/DDBJ databases">
        <title>Azospirillum thermophila sp. nov., a novel isolated from hot spring.</title>
        <authorList>
            <person name="Zhao Z."/>
        </authorList>
    </citation>
    <scope>NUCLEOTIDE SEQUENCE [LARGE SCALE GENOMIC DNA]</scope>
    <source>
        <strain evidence="3">CFH 70021</strain>
    </source>
</reference>
<gene>
    <name evidence="2" type="ORF">DEW08_20950</name>
</gene>
<evidence type="ECO:0000313" key="2">
    <source>
        <dbReference type="EMBL" id="AWK88630.1"/>
    </source>
</evidence>
<organism evidence="2 3">
    <name type="scientific">Azospirillum thermophilum</name>
    <dbReference type="NCBI Taxonomy" id="2202148"/>
    <lineage>
        <taxon>Bacteria</taxon>
        <taxon>Pseudomonadati</taxon>
        <taxon>Pseudomonadota</taxon>
        <taxon>Alphaproteobacteria</taxon>
        <taxon>Rhodospirillales</taxon>
        <taxon>Azospirillaceae</taxon>
        <taxon>Azospirillum</taxon>
    </lineage>
</organism>